<comment type="caution">
    <text evidence="1">The sequence shown here is derived from an EMBL/GenBank/DDBJ whole genome shotgun (WGS) entry which is preliminary data.</text>
</comment>
<reference evidence="1 2" key="1">
    <citation type="submission" date="2019-08" db="EMBL/GenBank/DDBJ databases">
        <title>Deep-cultivation of Planctomycetes and their phenomic and genomic characterization uncovers novel biology.</title>
        <authorList>
            <person name="Wiegand S."/>
            <person name="Jogler M."/>
            <person name="Boedeker C."/>
            <person name="Pinto D."/>
            <person name="Vollmers J."/>
            <person name="Rivas-Marin E."/>
            <person name="Kohn T."/>
            <person name="Peeters S.H."/>
            <person name="Heuer A."/>
            <person name="Rast P."/>
            <person name="Oberbeckmann S."/>
            <person name="Bunk B."/>
            <person name="Jeske O."/>
            <person name="Meyerdierks A."/>
            <person name="Storesund J.E."/>
            <person name="Kallscheuer N."/>
            <person name="Luecker S."/>
            <person name="Lage O.M."/>
            <person name="Pohl T."/>
            <person name="Merkel B.J."/>
            <person name="Hornburger P."/>
            <person name="Mueller R.-W."/>
            <person name="Bruemmer F."/>
            <person name="Labrenz M."/>
            <person name="Spormann A.M."/>
            <person name="Op Den Camp H."/>
            <person name="Overmann J."/>
            <person name="Amann R."/>
            <person name="Jetten M.S.M."/>
            <person name="Mascher T."/>
            <person name="Medema M.H."/>
            <person name="Devos D.P."/>
            <person name="Kaster A.-K."/>
            <person name="Ovreas L."/>
            <person name="Rohde M."/>
            <person name="Galperin M.Y."/>
            <person name="Jogler C."/>
        </authorList>
    </citation>
    <scope>NUCLEOTIDE SEQUENCE [LARGE SCALE GENOMIC DNA]</scope>
    <source>
        <strain evidence="1 2">LF1</strain>
    </source>
</reference>
<accession>A0A5B1CF24</accession>
<protein>
    <submittedName>
        <fullName evidence="1">Uncharacterized protein</fullName>
    </submittedName>
</protein>
<name>A0A5B1CF24_9BACT</name>
<organism evidence="1 2">
    <name type="scientific">Rubripirellula obstinata</name>
    <dbReference type="NCBI Taxonomy" id="406547"/>
    <lineage>
        <taxon>Bacteria</taxon>
        <taxon>Pseudomonadati</taxon>
        <taxon>Planctomycetota</taxon>
        <taxon>Planctomycetia</taxon>
        <taxon>Pirellulales</taxon>
        <taxon>Pirellulaceae</taxon>
        <taxon>Rubripirellula</taxon>
    </lineage>
</organism>
<dbReference type="Proteomes" id="UP000322699">
    <property type="component" value="Unassembled WGS sequence"/>
</dbReference>
<keyword evidence="2" id="KW-1185">Reference proteome</keyword>
<sequence>MRAKVEQNPENFFSATCEISHSWRCDLLKPETRGLPATCPSPRRVSKLFNRVGIAPRVRAEPNARGEM</sequence>
<proteinExistence type="predicted"/>
<dbReference type="EMBL" id="VRLW01000001">
    <property type="protein sequence ID" value="KAA1259156.1"/>
    <property type="molecule type" value="Genomic_DNA"/>
</dbReference>
<evidence type="ECO:0000313" key="2">
    <source>
        <dbReference type="Proteomes" id="UP000322699"/>
    </source>
</evidence>
<gene>
    <name evidence="1" type="ORF">LF1_16840</name>
</gene>
<dbReference type="AlphaFoldDB" id="A0A5B1CF24"/>
<evidence type="ECO:0000313" key="1">
    <source>
        <dbReference type="EMBL" id="KAA1259156.1"/>
    </source>
</evidence>